<dbReference type="Proteomes" id="UP000839735">
    <property type="component" value="Unassembled WGS sequence"/>
</dbReference>
<dbReference type="Gene3D" id="3.30.160.390">
    <property type="entry name" value="Integrase, DNA-binding domain"/>
    <property type="match status" value="1"/>
</dbReference>
<dbReference type="InterPro" id="IPR053876">
    <property type="entry name" value="Phage_int_M"/>
</dbReference>
<dbReference type="InterPro" id="IPR010998">
    <property type="entry name" value="Integrase_recombinase_N"/>
</dbReference>
<dbReference type="PROSITE" id="PS51898">
    <property type="entry name" value="TYR_RECOMBINASE"/>
    <property type="match status" value="1"/>
</dbReference>
<dbReference type="Pfam" id="PF13356">
    <property type="entry name" value="Arm-DNA-bind_3"/>
    <property type="match status" value="1"/>
</dbReference>
<dbReference type="InterPro" id="IPR038488">
    <property type="entry name" value="Integrase_DNA-bd_sf"/>
</dbReference>
<name>A0A5Y1YH28_SALDZ</name>
<keyword evidence="4" id="KW-0233">DNA recombination</keyword>
<protein>
    <submittedName>
        <fullName evidence="6">DUF4102 domain-containing protein</fullName>
    </submittedName>
</protein>
<dbReference type="Pfam" id="PF00589">
    <property type="entry name" value="Phage_integrase"/>
    <property type="match status" value="1"/>
</dbReference>
<dbReference type="InterPro" id="IPR050808">
    <property type="entry name" value="Phage_Integrase"/>
</dbReference>
<dbReference type="GO" id="GO:0006310">
    <property type="term" value="P:DNA recombination"/>
    <property type="evidence" value="ECO:0007669"/>
    <property type="project" value="UniProtKB-KW"/>
</dbReference>
<dbReference type="InterPro" id="IPR013762">
    <property type="entry name" value="Integrase-like_cat_sf"/>
</dbReference>
<dbReference type="InterPro" id="IPR002104">
    <property type="entry name" value="Integrase_catalytic"/>
</dbReference>
<evidence type="ECO:0000256" key="1">
    <source>
        <dbReference type="ARBA" id="ARBA00008857"/>
    </source>
</evidence>
<comment type="caution">
    <text evidence="6">The sequence shown here is derived from an EMBL/GenBank/DDBJ whole genome shotgun (WGS) entry which is preliminary data.</text>
</comment>
<keyword evidence="3" id="KW-0238">DNA-binding</keyword>
<dbReference type="EMBL" id="AAIBIC010000092">
    <property type="protein sequence ID" value="ECC3917640.1"/>
    <property type="molecule type" value="Genomic_DNA"/>
</dbReference>
<accession>A0A5Y1YH28</accession>
<dbReference type="InterPro" id="IPR011010">
    <property type="entry name" value="DNA_brk_join_enz"/>
</dbReference>
<dbReference type="AlphaFoldDB" id="A0A5Y1YH28"/>
<organism evidence="6">
    <name type="scientific">Salmonella diarizonae</name>
    <dbReference type="NCBI Taxonomy" id="59204"/>
    <lineage>
        <taxon>Bacteria</taxon>
        <taxon>Pseudomonadati</taxon>
        <taxon>Pseudomonadota</taxon>
        <taxon>Gammaproteobacteria</taxon>
        <taxon>Enterobacterales</taxon>
        <taxon>Enterobacteriaceae</taxon>
        <taxon>Salmonella</taxon>
    </lineage>
</organism>
<dbReference type="GO" id="GO:0015074">
    <property type="term" value="P:DNA integration"/>
    <property type="evidence" value="ECO:0007669"/>
    <property type="project" value="UniProtKB-KW"/>
</dbReference>
<dbReference type="GO" id="GO:0003677">
    <property type="term" value="F:DNA binding"/>
    <property type="evidence" value="ECO:0007669"/>
    <property type="project" value="UniProtKB-KW"/>
</dbReference>
<evidence type="ECO:0000256" key="2">
    <source>
        <dbReference type="ARBA" id="ARBA00022908"/>
    </source>
</evidence>
<dbReference type="InterPro" id="IPR025166">
    <property type="entry name" value="Integrase_DNA_bind_dom"/>
</dbReference>
<dbReference type="Gene3D" id="1.10.443.10">
    <property type="entry name" value="Intergrase catalytic core"/>
    <property type="match status" value="1"/>
</dbReference>
<dbReference type="PANTHER" id="PTHR30629:SF6">
    <property type="entry name" value="PROPHAGE INTEGRASE INTA-RELATED"/>
    <property type="match status" value="1"/>
</dbReference>
<dbReference type="CDD" id="cd00801">
    <property type="entry name" value="INT_P4_C"/>
    <property type="match status" value="1"/>
</dbReference>
<evidence type="ECO:0000313" key="6">
    <source>
        <dbReference type="EMBL" id="ECC3917640.1"/>
    </source>
</evidence>
<evidence type="ECO:0000259" key="5">
    <source>
        <dbReference type="PROSITE" id="PS51898"/>
    </source>
</evidence>
<dbReference type="NCBIfam" id="NF007246">
    <property type="entry name" value="PRK09692.1"/>
    <property type="match status" value="1"/>
</dbReference>
<evidence type="ECO:0000256" key="3">
    <source>
        <dbReference type="ARBA" id="ARBA00023125"/>
    </source>
</evidence>
<dbReference type="Pfam" id="PF22022">
    <property type="entry name" value="Phage_int_M"/>
    <property type="match status" value="1"/>
</dbReference>
<reference evidence="6" key="1">
    <citation type="submission" date="2018-08" db="EMBL/GenBank/DDBJ databases">
        <authorList>
            <person name="Ashton P.M."/>
            <person name="Dallman T."/>
            <person name="Nair S."/>
            <person name="De Pinna E."/>
            <person name="Peters T."/>
            <person name="Grant K."/>
        </authorList>
    </citation>
    <scope>NUCLEOTIDE SEQUENCE [LARGE SCALE GENOMIC DNA]</scope>
    <source>
        <strain evidence="6">294779</strain>
    </source>
</reference>
<gene>
    <name evidence="6" type="ORF">CTQ69_27720</name>
</gene>
<dbReference type="SUPFAM" id="SSF56349">
    <property type="entry name" value="DNA breaking-rejoining enzymes"/>
    <property type="match status" value="1"/>
</dbReference>
<feature type="domain" description="Tyr recombinase" evidence="5">
    <location>
        <begin position="210"/>
        <end position="387"/>
    </location>
</feature>
<proteinExistence type="inferred from homology"/>
<dbReference type="PANTHER" id="PTHR30629">
    <property type="entry name" value="PROPHAGE INTEGRASE"/>
    <property type="match status" value="1"/>
</dbReference>
<keyword evidence="2" id="KW-0229">DNA integration</keyword>
<comment type="similarity">
    <text evidence="1">Belongs to the 'phage' integrase family.</text>
</comment>
<evidence type="ECO:0000256" key="4">
    <source>
        <dbReference type="ARBA" id="ARBA00023172"/>
    </source>
</evidence>
<sequence length="406" mass="45694">MNVTHRLLSAVTVEKAKPADKDYHLPDGQGLTLSVRTTGKKIWRFRYQRPGSTARTNITLGHYPGMTLARARTLHDEYLTLLARGIDPGKQVKDAEIQKQQATDRLFINVATKWFAIKRTSGISAVHADDIWRSLEKNVFPVIGQMPVTALKAHVLIAALEPVRARGALETLRRLTQRINEVMVFAVNSGLMEANTASTIGKVFEKPKKQHMATIRPERLPELMQRLERTNLTLMTRLLMKWQLLTLVRPGEASGARWCEIDMDNALWIIPAARMKKRREHRVPLSPQAVAVLKQLKPLSQHSPFLFPGRVRNDQSMSSETVNKALRRMGYTGELVSHGLRALGSTAMNEAGFPPDVIEAVLAHADTNQTRAAYNRSTYLTQRVEVMNWWGQQISESYRSAVGPSV</sequence>
<dbReference type="Gene3D" id="1.10.150.130">
    <property type="match status" value="1"/>
</dbReference>